<dbReference type="NCBIfam" id="TIGR00707">
    <property type="entry name" value="argD"/>
    <property type="match status" value="1"/>
</dbReference>
<dbReference type="InterPro" id="IPR015421">
    <property type="entry name" value="PyrdxlP-dep_Trfase_major"/>
</dbReference>
<dbReference type="HAMAP" id="MF_01107">
    <property type="entry name" value="ArgD_aminotrans_3"/>
    <property type="match status" value="1"/>
</dbReference>
<dbReference type="SUPFAM" id="SSF53383">
    <property type="entry name" value="PLP-dependent transferases"/>
    <property type="match status" value="1"/>
</dbReference>
<dbReference type="GO" id="GO:0030170">
    <property type="term" value="F:pyridoxal phosphate binding"/>
    <property type="evidence" value="ECO:0007669"/>
    <property type="project" value="InterPro"/>
</dbReference>
<feature type="binding site" evidence="5">
    <location>
        <begin position="212"/>
        <end position="215"/>
    </location>
    <ligand>
        <name>pyridoxal 5'-phosphate</name>
        <dbReference type="ChEBI" id="CHEBI:597326"/>
    </ligand>
</feature>
<feature type="modified residue" description="N6-(pyridoxal phosphate)lysine" evidence="5">
    <location>
        <position position="241"/>
    </location>
</feature>
<dbReference type="RefSeq" id="WP_201691167.1">
    <property type="nucleotide sequence ID" value="NZ_CACRTX010000008.1"/>
</dbReference>
<feature type="binding site" evidence="5">
    <location>
        <position position="270"/>
    </location>
    <ligand>
        <name>pyridoxal 5'-phosphate</name>
        <dbReference type="ChEBI" id="CHEBI:597326"/>
    </ligand>
</feature>
<comment type="catalytic activity">
    <reaction evidence="5">
        <text>N(2)-acetyl-L-ornithine + 2-oxoglutarate = N-acetyl-L-glutamate 5-semialdehyde + L-glutamate</text>
        <dbReference type="Rhea" id="RHEA:18049"/>
        <dbReference type="ChEBI" id="CHEBI:16810"/>
        <dbReference type="ChEBI" id="CHEBI:29123"/>
        <dbReference type="ChEBI" id="CHEBI:29985"/>
        <dbReference type="ChEBI" id="CHEBI:57805"/>
        <dbReference type="EC" id="2.6.1.11"/>
    </reaction>
</comment>
<feature type="binding site" evidence="5">
    <location>
        <begin position="100"/>
        <end position="101"/>
    </location>
    <ligand>
        <name>pyridoxal 5'-phosphate</name>
        <dbReference type="ChEBI" id="CHEBI:597326"/>
    </ligand>
</feature>
<dbReference type="NCBIfam" id="NF002325">
    <property type="entry name" value="PRK01278.1"/>
    <property type="match status" value="1"/>
</dbReference>
<evidence type="ECO:0000256" key="2">
    <source>
        <dbReference type="ARBA" id="ARBA00022605"/>
    </source>
</evidence>
<dbReference type="NCBIfam" id="NF002797">
    <property type="entry name" value="PRK02936.1"/>
    <property type="match status" value="1"/>
</dbReference>
<protein>
    <recommendedName>
        <fullName evidence="5">Acetylornithine aminotransferase</fullName>
        <shortName evidence="5">ACOAT</shortName>
        <ecNumber evidence="5">2.6.1.11</ecNumber>
    </recommendedName>
</protein>
<keyword evidence="5" id="KW-0055">Arginine biosynthesis</keyword>
<comment type="miscellaneous">
    <text evidence="5">May also have succinyldiaminopimelate aminotransferase activity, thus carrying out the corresponding step in lysine biosynthesis.</text>
</comment>
<comment type="pathway">
    <text evidence="5">Amino-acid biosynthesis; L-arginine biosynthesis; N(2)-acetyl-L-ornithine from L-glutamate: step 4/4.</text>
</comment>
<dbReference type="GO" id="GO:0042802">
    <property type="term" value="F:identical protein binding"/>
    <property type="evidence" value="ECO:0007669"/>
    <property type="project" value="TreeGrafter"/>
</dbReference>
<dbReference type="UniPathway" id="UPA00068">
    <property type="reaction ID" value="UER00109"/>
</dbReference>
<dbReference type="PROSITE" id="PS00600">
    <property type="entry name" value="AA_TRANSFER_CLASS_3"/>
    <property type="match status" value="1"/>
</dbReference>
<comment type="subunit">
    <text evidence="5">Homodimer.</text>
</comment>
<dbReference type="GO" id="GO:0006526">
    <property type="term" value="P:L-arginine biosynthetic process"/>
    <property type="evidence" value="ECO:0007669"/>
    <property type="project" value="UniProtKB-UniRule"/>
</dbReference>
<dbReference type="PIRSF" id="PIRSF000521">
    <property type="entry name" value="Transaminase_4ab_Lys_Orn"/>
    <property type="match status" value="1"/>
</dbReference>
<dbReference type="GO" id="GO:0005737">
    <property type="term" value="C:cytoplasm"/>
    <property type="evidence" value="ECO:0007669"/>
    <property type="project" value="UniProtKB-SubCell"/>
</dbReference>
<reference evidence="6" key="1">
    <citation type="submission" date="2019-11" db="EMBL/GenBank/DDBJ databases">
        <authorList>
            <person name="Feng L."/>
        </authorList>
    </citation>
    <scope>NUCLEOTIDE SEQUENCE</scope>
    <source>
        <strain evidence="6">ECasseliflavusLFYP2</strain>
    </source>
</reference>
<comment type="similarity">
    <text evidence="5">Belongs to the class-III pyridoxal-phosphate-dependent aminotransferase family. ArgD subfamily.</text>
</comment>
<keyword evidence="4 5" id="KW-0663">Pyridoxal phosphate</keyword>
<dbReference type="Pfam" id="PF00202">
    <property type="entry name" value="Aminotran_3"/>
    <property type="match status" value="1"/>
</dbReference>
<dbReference type="InterPro" id="IPR015424">
    <property type="entry name" value="PyrdxlP-dep_Trfase"/>
</dbReference>
<dbReference type="Gene3D" id="3.40.640.10">
    <property type="entry name" value="Type I PLP-dependent aspartate aminotransferase-like (Major domain)"/>
    <property type="match status" value="1"/>
</dbReference>
<dbReference type="FunFam" id="3.40.640.10:FF:000004">
    <property type="entry name" value="Acetylornithine aminotransferase"/>
    <property type="match status" value="1"/>
</dbReference>
<dbReference type="GO" id="GO:0003992">
    <property type="term" value="F:N2-acetyl-L-ornithine:2-oxoglutarate 5-aminotransferase activity"/>
    <property type="evidence" value="ECO:0007669"/>
    <property type="project" value="UniProtKB-UniRule"/>
</dbReference>
<dbReference type="AlphaFoldDB" id="A0A6N3BVR5"/>
<dbReference type="EC" id="2.6.1.11" evidence="5"/>
<dbReference type="InterPro" id="IPR004636">
    <property type="entry name" value="AcOrn/SuccOrn_fam"/>
</dbReference>
<keyword evidence="5" id="KW-0963">Cytoplasm</keyword>
<dbReference type="InterPro" id="IPR005814">
    <property type="entry name" value="Aminotrans_3"/>
</dbReference>
<dbReference type="PANTHER" id="PTHR11986">
    <property type="entry name" value="AMINOTRANSFERASE CLASS III"/>
    <property type="match status" value="1"/>
</dbReference>
<dbReference type="CDD" id="cd00610">
    <property type="entry name" value="OAT_like"/>
    <property type="match status" value="1"/>
</dbReference>
<accession>A0A6N3BVR5</accession>
<comment type="subcellular location">
    <subcellularLocation>
        <location evidence="5">Cytoplasm</location>
    </subcellularLocation>
</comment>
<name>A0A6N3BVR5_ENTCA</name>
<dbReference type="Gene3D" id="3.90.1150.10">
    <property type="entry name" value="Aspartate Aminotransferase, domain 1"/>
    <property type="match status" value="1"/>
</dbReference>
<evidence type="ECO:0000256" key="3">
    <source>
        <dbReference type="ARBA" id="ARBA00022679"/>
    </source>
</evidence>
<dbReference type="InterPro" id="IPR049704">
    <property type="entry name" value="Aminotrans_3_PPA_site"/>
</dbReference>
<feature type="binding site" evidence="5">
    <location>
        <position position="127"/>
    </location>
    <ligand>
        <name>pyridoxal 5'-phosphate</name>
        <dbReference type="ChEBI" id="CHEBI:597326"/>
    </ligand>
</feature>
<feature type="binding site" evidence="5">
    <location>
        <position position="130"/>
    </location>
    <ligand>
        <name>N(2)-acetyl-L-ornithine</name>
        <dbReference type="ChEBI" id="CHEBI:57805"/>
    </ligand>
</feature>
<dbReference type="InterPro" id="IPR050103">
    <property type="entry name" value="Class-III_PLP-dep_AT"/>
</dbReference>
<dbReference type="PANTHER" id="PTHR11986:SF79">
    <property type="entry name" value="ACETYLORNITHINE AMINOTRANSFERASE, MITOCHONDRIAL"/>
    <property type="match status" value="1"/>
</dbReference>
<gene>
    <name evidence="5 6" type="primary">argD</name>
    <name evidence="6" type="ORF">ECLFYP2_02361</name>
</gene>
<comment type="cofactor">
    <cofactor evidence="5">
        <name>pyridoxal 5'-phosphate</name>
        <dbReference type="ChEBI" id="CHEBI:597326"/>
    </cofactor>
    <text evidence="5">Binds 1 pyridoxal phosphate per subunit.</text>
</comment>
<dbReference type="InterPro" id="IPR015422">
    <property type="entry name" value="PyrdxlP-dep_Trfase_small"/>
</dbReference>
<feature type="binding site" evidence="5">
    <location>
        <position position="269"/>
    </location>
    <ligand>
        <name>N(2)-acetyl-L-ornithine</name>
        <dbReference type="ChEBI" id="CHEBI:57805"/>
    </ligand>
</feature>
<evidence type="ECO:0000256" key="4">
    <source>
        <dbReference type="ARBA" id="ARBA00022898"/>
    </source>
</evidence>
<evidence type="ECO:0000313" key="6">
    <source>
        <dbReference type="EMBL" id="VYU06758.1"/>
    </source>
</evidence>
<dbReference type="EMBL" id="CACRTX010000008">
    <property type="protein sequence ID" value="VYU06758.1"/>
    <property type="molecule type" value="Genomic_DNA"/>
</dbReference>
<proteinExistence type="inferred from homology"/>
<keyword evidence="2 5" id="KW-0028">Amino-acid biosynthesis</keyword>
<sequence>MSHLFPNYSRLPIDIQQGNGSYVVDSQGNQYLDLTSGIGVVNLGYGHPKVQAALMTQAEQIWHVPNLYDSQLQEEVAQKLTQNQKSASDEPYLAYFCNSGAEANEAALKLARKATGRSKVISFEQSFHGRTFGAMSLTGQSSIHDGFGPLVPEMVYVPFNDLEALQAVLDEQTAAVFLELIQGEGGVIPAEVAWVQAVAALCQELGVLLVVDEIQTGMGRTGTLFAFEGYGIEPDLFTVAKGLGNGIPVGAMLGKSHLQTAFGPGSHGSTFGGNKLAMAAASAVCSVLQEEDIQVNVQLRQQQFLDGLQGLSKVQAIRGKGLMIGIELADSESLQSVLTQLRNQGLLALKAGTKVLRLLPPLTISQEETTAALAILQAVLA</sequence>
<organism evidence="6">
    <name type="scientific">Enterococcus casseliflavus</name>
    <name type="common">Enterococcus flavescens</name>
    <dbReference type="NCBI Taxonomy" id="37734"/>
    <lineage>
        <taxon>Bacteria</taxon>
        <taxon>Bacillati</taxon>
        <taxon>Bacillota</taxon>
        <taxon>Bacilli</taxon>
        <taxon>Lactobacillales</taxon>
        <taxon>Enterococcaceae</taxon>
        <taxon>Enterococcus</taxon>
    </lineage>
</organism>
<evidence type="ECO:0000256" key="1">
    <source>
        <dbReference type="ARBA" id="ARBA00022576"/>
    </source>
</evidence>
<keyword evidence="3 5" id="KW-0808">Transferase</keyword>
<evidence type="ECO:0000256" key="5">
    <source>
        <dbReference type="HAMAP-Rule" id="MF_01107"/>
    </source>
</evidence>
<keyword evidence="1 5" id="KW-0032">Aminotransferase</keyword>